<proteinExistence type="predicted"/>
<dbReference type="Proteomes" id="UP000460949">
    <property type="component" value="Unassembled WGS sequence"/>
</dbReference>
<dbReference type="GO" id="GO:0016787">
    <property type="term" value="F:hydrolase activity"/>
    <property type="evidence" value="ECO:0007669"/>
    <property type="project" value="UniProtKB-KW"/>
</dbReference>
<evidence type="ECO:0000313" key="3">
    <source>
        <dbReference type="Proteomes" id="UP000460949"/>
    </source>
</evidence>
<dbReference type="InterPro" id="IPR051044">
    <property type="entry name" value="MAG_DAG_Lipase"/>
</dbReference>
<dbReference type="Pfam" id="PF12146">
    <property type="entry name" value="Hydrolase_4"/>
    <property type="match status" value="1"/>
</dbReference>
<evidence type="ECO:0000259" key="1">
    <source>
        <dbReference type="Pfam" id="PF12146"/>
    </source>
</evidence>
<dbReference type="SUPFAM" id="SSF53474">
    <property type="entry name" value="alpha/beta-Hydrolases"/>
    <property type="match status" value="1"/>
</dbReference>
<dbReference type="AlphaFoldDB" id="A0A845DPI7"/>
<accession>A0A845DPI7</accession>
<dbReference type="Gene3D" id="3.40.50.1820">
    <property type="entry name" value="alpha/beta hydrolase"/>
    <property type="match status" value="1"/>
</dbReference>
<dbReference type="PANTHER" id="PTHR11614">
    <property type="entry name" value="PHOSPHOLIPASE-RELATED"/>
    <property type="match status" value="1"/>
</dbReference>
<dbReference type="InterPro" id="IPR029058">
    <property type="entry name" value="AB_hydrolase_fold"/>
</dbReference>
<gene>
    <name evidence="2" type="ORF">GLW04_05530</name>
</gene>
<evidence type="ECO:0000313" key="2">
    <source>
        <dbReference type="EMBL" id="MYL19343.1"/>
    </source>
</evidence>
<reference evidence="2 3" key="1">
    <citation type="submission" date="2019-11" db="EMBL/GenBank/DDBJ databases">
        <title>Genome sequences of 17 halophilic strains isolated from different environments.</title>
        <authorList>
            <person name="Furrow R.E."/>
        </authorList>
    </citation>
    <scope>NUCLEOTIDE SEQUENCE [LARGE SCALE GENOMIC DNA]</scope>
    <source>
        <strain evidence="2 3">22511_23_Filter</strain>
    </source>
</reference>
<sequence>MTEPVWKTYTTRNFSTLSYMACQRSDQYDEAVIIIHGITAELSEQKKFASVCRRPANVFLPVLRGYDQMNSRGDVDYVGQYDHDLFDFIHYIKKQGYQRITLMGHSMGCANLLRLIKQNPDIGDAYVFTAPFFHPALPVYKNEASDPSGGGDDVEYTVYTKKVMILMTLYKMNIHRFEKAAAAEIPDEFDSSGRLHLSFRLLISRFPEKVTAALLKDVQAPVTIAVGDRDEVIEPQDLKKWCRDTWGRPVDIIKGADHNDILYDPAFHEIIDEMDKPANEKTIQ</sequence>
<keyword evidence="2" id="KW-0378">Hydrolase</keyword>
<dbReference type="RefSeq" id="WP_160835740.1">
    <property type="nucleotide sequence ID" value="NZ_WMET01000001.1"/>
</dbReference>
<protein>
    <submittedName>
        <fullName evidence="2">Alpha/beta fold hydrolase</fullName>
    </submittedName>
</protein>
<dbReference type="EMBL" id="WMET01000001">
    <property type="protein sequence ID" value="MYL19343.1"/>
    <property type="molecule type" value="Genomic_DNA"/>
</dbReference>
<dbReference type="InterPro" id="IPR022742">
    <property type="entry name" value="Hydrolase_4"/>
</dbReference>
<feature type="domain" description="Serine aminopeptidase S33" evidence="1">
    <location>
        <begin position="29"/>
        <end position="274"/>
    </location>
</feature>
<organism evidence="2 3">
    <name type="scientific">Halobacillus litoralis</name>
    <dbReference type="NCBI Taxonomy" id="45668"/>
    <lineage>
        <taxon>Bacteria</taxon>
        <taxon>Bacillati</taxon>
        <taxon>Bacillota</taxon>
        <taxon>Bacilli</taxon>
        <taxon>Bacillales</taxon>
        <taxon>Bacillaceae</taxon>
        <taxon>Halobacillus</taxon>
    </lineage>
</organism>
<comment type="caution">
    <text evidence="2">The sequence shown here is derived from an EMBL/GenBank/DDBJ whole genome shotgun (WGS) entry which is preliminary data.</text>
</comment>
<name>A0A845DPI7_9BACI</name>